<organism evidence="3 4">
    <name type="scientific">Phytophthora fragariaefolia</name>
    <dbReference type="NCBI Taxonomy" id="1490495"/>
    <lineage>
        <taxon>Eukaryota</taxon>
        <taxon>Sar</taxon>
        <taxon>Stramenopiles</taxon>
        <taxon>Oomycota</taxon>
        <taxon>Peronosporomycetes</taxon>
        <taxon>Peronosporales</taxon>
        <taxon>Peronosporaceae</taxon>
        <taxon>Phytophthora</taxon>
    </lineage>
</organism>
<feature type="compositionally biased region" description="Basic and acidic residues" evidence="1">
    <location>
        <begin position="365"/>
        <end position="383"/>
    </location>
</feature>
<protein>
    <submittedName>
        <fullName evidence="3">Unnamed protein product</fullName>
    </submittedName>
</protein>
<accession>A0A9W6UAE6</accession>
<evidence type="ECO:0000313" key="3">
    <source>
        <dbReference type="EMBL" id="GMF28230.1"/>
    </source>
</evidence>
<keyword evidence="2" id="KW-0812">Transmembrane</keyword>
<keyword evidence="2" id="KW-1133">Transmembrane helix</keyword>
<proteinExistence type="predicted"/>
<feature type="region of interest" description="Disordered" evidence="1">
    <location>
        <begin position="354"/>
        <end position="525"/>
    </location>
</feature>
<feature type="compositionally biased region" description="Acidic residues" evidence="1">
    <location>
        <begin position="384"/>
        <end position="398"/>
    </location>
</feature>
<keyword evidence="2" id="KW-0472">Membrane</keyword>
<comment type="caution">
    <text evidence="3">The sequence shown here is derived from an EMBL/GenBank/DDBJ whole genome shotgun (WGS) entry which is preliminary data.</text>
</comment>
<feature type="compositionally biased region" description="Polar residues" evidence="1">
    <location>
        <begin position="407"/>
        <end position="418"/>
    </location>
</feature>
<feature type="transmembrane region" description="Helical" evidence="2">
    <location>
        <begin position="20"/>
        <end position="37"/>
    </location>
</feature>
<feature type="region of interest" description="Disordered" evidence="1">
    <location>
        <begin position="312"/>
        <end position="336"/>
    </location>
</feature>
<evidence type="ECO:0000313" key="4">
    <source>
        <dbReference type="Proteomes" id="UP001165121"/>
    </source>
</evidence>
<dbReference type="AlphaFoldDB" id="A0A9W6UAE6"/>
<evidence type="ECO:0000256" key="1">
    <source>
        <dbReference type="SAM" id="MobiDB-lite"/>
    </source>
</evidence>
<keyword evidence="4" id="KW-1185">Reference proteome</keyword>
<dbReference type="Proteomes" id="UP001165121">
    <property type="component" value="Unassembled WGS sequence"/>
</dbReference>
<dbReference type="EMBL" id="BSXT01000465">
    <property type="protein sequence ID" value="GMF28230.1"/>
    <property type="molecule type" value="Genomic_DNA"/>
</dbReference>
<evidence type="ECO:0000256" key="2">
    <source>
        <dbReference type="SAM" id="Phobius"/>
    </source>
</evidence>
<reference evidence="3" key="1">
    <citation type="submission" date="2023-04" db="EMBL/GenBank/DDBJ databases">
        <title>Phytophthora fragariaefolia NBRC 109709.</title>
        <authorList>
            <person name="Ichikawa N."/>
            <person name="Sato H."/>
            <person name="Tonouchi N."/>
        </authorList>
    </citation>
    <scope>NUCLEOTIDE SEQUENCE</scope>
    <source>
        <strain evidence="3">NBRC 109709</strain>
    </source>
</reference>
<name>A0A9W6UAE6_9STRA</name>
<dbReference type="OrthoDB" id="102553at2759"/>
<gene>
    <name evidence="3" type="ORF">Pfra01_000580200</name>
</gene>
<sequence length="525" mass="54810">MEPVAKRTDALVLLLEASKALAYNALFLATLAFVAKLNGAPESIRTIIGSGYPFTLAVTTTRLDRAAATERHRSVVSGTCSFCEAGEELTSLTEERTIIAAALSGLTVATDVSVQHDATYSIDASRGAICSGEGTTPAGTACPLKGDVATAACIPGLPSYTAIGCVAPIDGHCAIVTGSTWGCVFPSGSHQAEDNTPCPSLPVPIEVAQDTPCPSLPVAGSAVDTPCPKLQLPSESSLAGSAVYLGQAAQSSNMANMYQQGDNPVGDGGNAKGYDNYNTALTNSAQNIYLGEGSHDYYNGHDAAGKEEGSLAAYDHHGSSGGYEPQQTNDIHGTYRDGSEQWADERFVDYGTNQTSYSRAGYGEEQDHADSYSANSHDEHSCDQDGESQDSINADENDGSYVIDQGEGSQEDFSSGQKDLSYGSDAIDGSKAQNEGSHESYFVHQGDASHDAADSYDFFGGEQAVEEYSADHAADSTADDLEDEAPATYDAGEVQNLHEEYSANDDASGDGSAENHSLAEAGQSY</sequence>